<name>A0A212KCT0_9PROT</name>
<dbReference type="PRINTS" id="PR00080">
    <property type="entry name" value="SDRFAMILY"/>
</dbReference>
<comment type="similarity">
    <text evidence="1">Belongs to the short-chain dehydrogenases/reductases (SDR) family.</text>
</comment>
<dbReference type="Gene3D" id="3.40.50.720">
    <property type="entry name" value="NAD(P)-binding Rossmann-like Domain"/>
    <property type="match status" value="1"/>
</dbReference>
<dbReference type="GO" id="GO:0016491">
    <property type="term" value="F:oxidoreductase activity"/>
    <property type="evidence" value="ECO:0007669"/>
    <property type="project" value="UniProtKB-KW"/>
</dbReference>
<dbReference type="EMBL" id="FLUO01000001">
    <property type="protein sequence ID" value="SBW09486.1"/>
    <property type="molecule type" value="Genomic_DNA"/>
</dbReference>
<keyword evidence="2" id="KW-0560">Oxidoreductase</keyword>
<dbReference type="InterPro" id="IPR050259">
    <property type="entry name" value="SDR"/>
</dbReference>
<dbReference type="Pfam" id="PF13561">
    <property type="entry name" value="adh_short_C2"/>
    <property type="match status" value="1"/>
</dbReference>
<accession>A0A212KCT0</accession>
<dbReference type="CDD" id="cd05233">
    <property type="entry name" value="SDR_c"/>
    <property type="match status" value="1"/>
</dbReference>
<reference evidence="2" key="1">
    <citation type="submission" date="2016-04" db="EMBL/GenBank/DDBJ databases">
        <authorList>
            <person name="Evans L.H."/>
            <person name="Alamgir A."/>
            <person name="Owens N."/>
            <person name="Weber N.D."/>
            <person name="Virtaneva K."/>
            <person name="Barbian K."/>
            <person name="Babar A."/>
            <person name="Rosenke K."/>
        </authorList>
    </citation>
    <scope>NUCLEOTIDE SEQUENCE</scope>
    <source>
        <strain evidence="2">86</strain>
    </source>
</reference>
<proteinExistence type="inferred from homology"/>
<dbReference type="PANTHER" id="PTHR42879">
    <property type="entry name" value="3-OXOACYL-(ACYL-CARRIER-PROTEIN) REDUCTASE"/>
    <property type="match status" value="1"/>
</dbReference>
<protein>
    <submittedName>
        <fullName evidence="2">Uncharacterized oxidoreductase YvaG</fullName>
        <ecNumber evidence="2">1.-.-.-</ecNumber>
    </submittedName>
</protein>
<dbReference type="AlphaFoldDB" id="A0A212KCT0"/>
<evidence type="ECO:0000256" key="1">
    <source>
        <dbReference type="ARBA" id="ARBA00006484"/>
    </source>
</evidence>
<dbReference type="SUPFAM" id="SSF51735">
    <property type="entry name" value="NAD(P)-binding Rossmann-fold domains"/>
    <property type="match status" value="1"/>
</dbReference>
<gene>
    <name evidence="2" type="primary">yvaG</name>
    <name evidence="2" type="ORF">KL86APRO_12605</name>
</gene>
<dbReference type="InterPro" id="IPR002347">
    <property type="entry name" value="SDR_fam"/>
</dbReference>
<dbReference type="PRINTS" id="PR00081">
    <property type="entry name" value="GDHRDH"/>
</dbReference>
<dbReference type="FunFam" id="3.40.50.720:FF:000084">
    <property type="entry name" value="Short-chain dehydrogenase reductase"/>
    <property type="match status" value="1"/>
</dbReference>
<sequence length="264" mass="27775">MRIDLTGKTAVVSGSSAGIGFAIAKGLAWAGARVIVTGRDEDKLAAAVKAIDAPEREVDVEGFAVDLSSAAGCAALLREHPAADILVNNLGIFEQKNAFELDDDDWRRMFETNVMSGVRLSRGYLPRMIDSGWGRVLFLSSESARNVPPDMLHYGFSKAAVLAVSRGLAKRVAGNGVTVNALLPGPTLSEGVAEMLAGDAEDDGRSLEQAAEAFVRAERPTSLLRRATSPEEVANMAVYLCSQQASATTGAAVRVDGGVVDDII</sequence>
<dbReference type="EC" id="1.-.-.-" evidence="2"/>
<dbReference type="InterPro" id="IPR036291">
    <property type="entry name" value="NAD(P)-bd_dom_sf"/>
</dbReference>
<evidence type="ECO:0000313" key="2">
    <source>
        <dbReference type="EMBL" id="SBW09486.1"/>
    </source>
</evidence>
<organism evidence="2">
    <name type="scientific">uncultured Alphaproteobacteria bacterium</name>
    <dbReference type="NCBI Taxonomy" id="91750"/>
    <lineage>
        <taxon>Bacteria</taxon>
        <taxon>Pseudomonadati</taxon>
        <taxon>Pseudomonadota</taxon>
        <taxon>Alphaproteobacteria</taxon>
        <taxon>environmental samples</taxon>
    </lineage>
</organism>